<dbReference type="PANTHER" id="PTHR30636:SF3">
    <property type="entry name" value="UPF0701 PROTEIN YICC"/>
    <property type="match status" value="1"/>
</dbReference>
<dbReference type="GO" id="GO:0004521">
    <property type="term" value="F:RNA endonuclease activity"/>
    <property type="evidence" value="ECO:0007669"/>
    <property type="project" value="InterPro"/>
</dbReference>
<keyword evidence="2" id="KW-0540">Nuclease</keyword>
<sequence length="290" mass="33383">MAAIHSMTAFARRETKAEWGTFTWEIRSVNQRFLENHFRLPEQYRGLEPVLREKLRKAMQRGKLEINLRIQDSEKSASNLSINQDLVDQLCQHAQSIQAKLTGSQINPVDIMRWPGVMQAEEQDLDTIQALFLSEFDALIQDFLAARASEGQALKTLIETRLNTISEQVEIVRSEMPAVLIWQRERLETKLADLKEQIDPARLEQELIMQAQRIDVAEELDRLDAHIAETRDKVLKKGGACGRRLDFMMQEFNREANTLASKSINTTVTNAAVEIKVLIEQMREQIQNIE</sequence>
<dbReference type="EMBL" id="LAZL01000007">
    <property type="protein sequence ID" value="KMT66069.1"/>
    <property type="molecule type" value="Genomic_DNA"/>
</dbReference>
<protein>
    <recommendedName>
        <fullName evidence="10">YicC family protein</fullName>
    </recommendedName>
</protein>
<dbReference type="NCBIfam" id="TIGR00255">
    <property type="entry name" value="YicC/YloC family endoribonuclease"/>
    <property type="match status" value="1"/>
</dbReference>
<evidence type="ECO:0008006" key="10">
    <source>
        <dbReference type="Google" id="ProtNLM"/>
    </source>
</evidence>
<evidence type="ECO:0000259" key="7">
    <source>
        <dbReference type="Pfam" id="PF08340"/>
    </source>
</evidence>
<dbReference type="OrthoDB" id="9771229at2"/>
<dbReference type="AlphaFoldDB" id="A0A0J8GXW4"/>
<dbReference type="STRING" id="1513271.XM47_06390"/>
<evidence type="ECO:0000313" key="9">
    <source>
        <dbReference type="Proteomes" id="UP000037600"/>
    </source>
</evidence>
<dbReference type="InterPro" id="IPR013527">
    <property type="entry name" value="YicC-like_N"/>
</dbReference>
<evidence type="ECO:0000259" key="6">
    <source>
        <dbReference type="Pfam" id="PF03755"/>
    </source>
</evidence>
<evidence type="ECO:0000256" key="3">
    <source>
        <dbReference type="ARBA" id="ARBA00022759"/>
    </source>
</evidence>
<dbReference type="Pfam" id="PF08340">
    <property type="entry name" value="YicC-like_C"/>
    <property type="match status" value="1"/>
</dbReference>
<dbReference type="GO" id="GO:0016787">
    <property type="term" value="F:hydrolase activity"/>
    <property type="evidence" value="ECO:0007669"/>
    <property type="project" value="UniProtKB-KW"/>
</dbReference>
<keyword evidence="9" id="KW-1185">Reference proteome</keyword>
<evidence type="ECO:0000313" key="8">
    <source>
        <dbReference type="EMBL" id="KMT66069.1"/>
    </source>
</evidence>
<evidence type="ECO:0000256" key="2">
    <source>
        <dbReference type="ARBA" id="ARBA00022722"/>
    </source>
</evidence>
<dbReference type="Pfam" id="PF03755">
    <property type="entry name" value="YicC-like_N"/>
    <property type="match status" value="1"/>
</dbReference>
<evidence type="ECO:0000256" key="4">
    <source>
        <dbReference type="ARBA" id="ARBA00022801"/>
    </source>
</evidence>
<feature type="domain" description="Endoribonuclease YicC-like N-terminal" evidence="6">
    <location>
        <begin position="4"/>
        <end position="155"/>
    </location>
</feature>
<evidence type="ECO:0000256" key="5">
    <source>
        <dbReference type="ARBA" id="ARBA00035648"/>
    </source>
</evidence>
<gene>
    <name evidence="8" type="ORF">XM47_06390</name>
</gene>
<comment type="similarity">
    <text evidence="5">Belongs to the YicC/YloC family.</text>
</comment>
<dbReference type="PATRIC" id="fig|1513271.3.peg.1311"/>
<proteinExistence type="inferred from homology"/>
<dbReference type="RefSeq" id="WP_048690868.1">
    <property type="nucleotide sequence ID" value="NZ_KQ130485.1"/>
</dbReference>
<comment type="caution">
    <text evidence="8">The sequence shown here is derived from an EMBL/GenBank/DDBJ whole genome shotgun (WGS) entry which is preliminary data.</text>
</comment>
<keyword evidence="4" id="KW-0378">Hydrolase</keyword>
<dbReference type="InterPro" id="IPR005229">
    <property type="entry name" value="YicC/YloC-like"/>
</dbReference>
<dbReference type="Proteomes" id="UP000037600">
    <property type="component" value="Unassembled WGS sequence"/>
</dbReference>
<name>A0A0J8GXW4_9ALTE</name>
<accession>A0A0J8GXW4</accession>
<reference evidence="8 9" key="1">
    <citation type="submission" date="2015-04" db="EMBL/GenBank/DDBJ databases">
        <title>Draft Genome Sequence of the Novel Agar-Digesting Marine Bacterium Q1.</title>
        <authorList>
            <person name="Li Y."/>
            <person name="Li D."/>
            <person name="Chen G."/>
            <person name="Du Z."/>
        </authorList>
    </citation>
    <scope>NUCLEOTIDE SEQUENCE [LARGE SCALE GENOMIC DNA]</scope>
    <source>
        <strain evidence="8 9">Q1</strain>
    </source>
</reference>
<organism evidence="8 9">
    <name type="scientific">Catenovulum maritimum</name>
    <dbReference type="NCBI Taxonomy" id="1513271"/>
    <lineage>
        <taxon>Bacteria</taxon>
        <taxon>Pseudomonadati</taxon>
        <taxon>Pseudomonadota</taxon>
        <taxon>Gammaproteobacteria</taxon>
        <taxon>Alteromonadales</taxon>
        <taxon>Alteromonadaceae</taxon>
        <taxon>Catenovulum</taxon>
    </lineage>
</organism>
<evidence type="ECO:0000256" key="1">
    <source>
        <dbReference type="ARBA" id="ARBA00001968"/>
    </source>
</evidence>
<dbReference type="PANTHER" id="PTHR30636">
    <property type="entry name" value="UPF0701 PROTEIN YICC"/>
    <property type="match status" value="1"/>
</dbReference>
<dbReference type="InterPro" id="IPR013551">
    <property type="entry name" value="YicC-like_C"/>
</dbReference>
<comment type="cofactor">
    <cofactor evidence="1">
        <name>a divalent metal cation</name>
        <dbReference type="ChEBI" id="CHEBI:60240"/>
    </cofactor>
</comment>
<keyword evidence="3" id="KW-0255">Endonuclease</keyword>
<feature type="domain" description="Endoribonuclease YicC-like C-terminal" evidence="7">
    <location>
        <begin position="173"/>
        <end position="290"/>
    </location>
</feature>